<evidence type="ECO:0000259" key="1">
    <source>
        <dbReference type="Pfam" id="PF13280"/>
    </source>
</evidence>
<keyword evidence="4" id="KW-1185">Reference proteome</keyword>
<reference evidence="3 4" key="1">
    <citation type="submission" date="2011-06" db="EMBL/GenBank/DDBJ databases">
        <title>The draft genome of Thiocapsa marina 5811.</title>
        <authorList>
            <consortium name="US DOE Joint Genome Institute (JGI-PGF)"/>
            <person name="Lucas S."/>
            <person name="Han J."/>
            <person name="Cheng J.-F."/>
            <person name="Goodwin L."/>
            <person name="Pitluck S."/>
            <person name="Peters L."/>
            <person name="Land M.L."/>
            <person name="Hauser L."/>
            <person name="Vogl K."/>
            <person name="Liu Z."/>
            <person name="Imhoff J."/>
            <person name="Thiel V."/>
            <person name="Frigaard N.-U."/>
            <person name="Bryant D."/>
            <person name="Woyke T.J."/>
        </authorList>
    </citation>
    <scope>NUCLEOTIDE SEQUENCE [LARGE SCALE GENOMIC DNA]</scope>
    <source>
        <strain evidence="3 4">5811</strain>
    </source>
</reference>
<sequence length="356" mass="39367">MGMRHTLSYTRGMSAIHTTRIARLKRLEQLLPRDVSSVEACPDGARLLTILGDAFGAQNDKARRRALQRDLDELVKEGRIEAVNPGGKPLRYRRLTDDLNDDPPVLHYALGQIRDLIAEYVPMRQLDRFWQRVLTEVEGPVLDRTRLRIVPDTLRLQPVELHPKVLSAVIEALAQGHALDVTYRNAEDLCAPARIHPQALLQRGPIPYLFALKNDEDAPVRLYALHRMVRAEAASDTPARAAAGFDLDQAIARGQADFGQGELIDLELRVRGYLATVLAACPLAPGQWFEDEPEGSAFDLRVSARVPSTGQLLRWLLGAGDNLEVVSPPDLRHVVAVQAGKMAAIYGERSGADDAV</sequence>
<gene>
    <name evidence="3" type="ORF">ThimaDRAFT_4779</name>
</gene>
<dbReference type="RefSeq" id="WP_007195647.1">
    <property type="nucleotide sequence ID" value="NZ_AFWV01000029.1"/>
</dbReference>
<dbReference type="InterPro" id="IPR051534">
    <property type="entry name" value="CBASS_pafABC_assoc_protein"/>
</dbReference>
<name>F9UIM6_9GAMM</name>
<dbReference type="PROSITE" id="PS52050">
    <property type="entry name" value="WYL"/>
    <property type="match status" value="1"/>
</dbReference>
<evidence type="ECO:0000313" key="4">
    <source>
        <dbReference type="Proteomes" id="UP000005459"/>
    </source>
</evidence>
<accession>F9UIM6</accession>
<protein>
    <submittedName>
        <fullName evidence="3">Putative transcriptional factor</fullName>
    </submittedName>
</protein>
<evidence type="ECO:0000313" key="3">
    <source>
        <dbReference type="EMBL" id="EGV15946.1"/>
    </source>
</evidence>
<proteinExistence type="predicted"/>
<feature type="domain" description="WYL" evidence="1">
    <location>
        <begin position="165"/>
        <end position="232"/>
    </location>
</feature>
<dbReference type="Pfam" id="PF25583">
    <property type="entry name" value="WCX"/>
    <property type="match status" value="1"/>
</dbReference>
<feature type="domain" description="WCX" evidence="2">
    <location>
        <begin position="264"/>
        <end position="343"/>
    </location>
</feature>
<dbReference type="AlphaFoldDB" id="F9UIM6"/>
<dbReference type="InterPro" id="IPR026881">
    <property type="entry name" value="WYL_dom"/>
</dbReference>
<dbReference type="STRING" id="768671.ThimaDRAFT_4779"/>
<evidence type="ECO:0000259" key="2">
    <source>
        <dbReference type="Pfam" id="PF25583"/>
    </source>
</evidence>
<organism evidence="3 4">
    <name type="scientific">Thiocapsa marina 5811</name>
    <dbReference type="NCBI Taxonomy" id="768671"/>
    <lineage>
        <taxon>Bacteria</taxon>
        <taxon>Pseudomonadati</taxon>
        <taxon>Pseudomonadota</taxon>
        <taxon>Gammaproteobacteria</taxon>
        <taxon>Chromatiales</taxon>
        <taxon>Chromatiaceae</taxon>
        <taxon>Thiocapsa</taxon>
    </lineage>
</organism>
<dbReference type="PANTHER" id="PTHR34580:SF1">
    <property type="entry name" value="PROTEIN PAFC"/>
    <property type="match status" value="1"/>
</dbReference>
<dbReference type="eggNOG" id="COG2378">
    <property type="taxonomic scope" value="Bacteria"/>
</dbReference>
<dbReference type="Proteomes" id="UP000005459">
    <property type="component" value="Unassembled WGS sequence"/>
</dbReference>
<dbReference type="Pfam" id="PF13280">
    <property type="entry name" value="WYL"/>
    <property type="match status" value="1"/>
</dbReference>
<dbReference type="PANTHER" id="PTHR34580">
    <property type="match status" value="1"/>
</dbReference>
<dbReference type="InterPro" id="IPR057727">
    <property type="entry name" value="WCX_dom"/>
</dbReference>
<dbReference type="EMBL" id="AFWV01000029">
    <property type="protein sequence ID" value="EGV15946.1"/>
    <property type="molecule type" value="Genomic_DNA"/>
</dbReference>